<organism evidence="3 4">
    <name type="scientific">Chenopodium quinoa</name>
    <name type="common">Quinoa</name>
    <dbReference type="NCBI Taxonomy" id="63459"/>
    <lineage>
        <taxon>Eukaryota</taxon>
        <taxon>Viridiplantae</taxon>
        <taxon>Streptophyta</taxon>
        <taxon>Embryophyta</taxon>
        <taxon>Tracheophyta</taxon>
        <taxon>Spermatophyta</taxon>
        <taxon>Magnoliopsida</taxon>
        <taxon>eudicotyledons</taxon>
        <taxon>Gunneridae</taxon>
        <taxon>Pentapetalae</taxon>
        <taxon>Caryophyllales</taxon>
        <taxon>Chenopodiaceae</taxon>
        <taxon>Chenopodioideae</taxon>
        <taxon>Atripliceae</taxon>
        <taxon>Chenopodium</taxon>
    </lineage>
</organism>
<sequence>MSLRFDVISRSNLQEESVKDFERNLCGKSVEVEEATISLEKSSDTTPCRSSLTSDYSVSTHRLQLMASAVARYRSMKLKVARRARTKVIYRGYNDQKSAPKSWAKPQAKTPNKASTSQVITEGTTTTTTESSCLSSGGTSEISSGRNRGKAAAAAVVAEQKRRRGTGPTYISRRAEAILRLLSCKGCASEVRIRQLLGDSPDTSKALRMLLRMEEVKRSGAGGRIDPFIYK</sequence>
<feature type="compositionally biased region" description="Low complexity" evidence="1">
    <location>
        <begin position="115"/>
        <end position="148"/>
    </location>
</feature>
<dbReference type="Pfam" id="PF25370">
    <property type="entry name" value="HTH_74"/>
    <property type="match status" value="1"/>
</dbReference>
<accession>A0A803MAB8</accession>
<dbReference type="OMA" id="IWGSFNI"/>
<dbReference type="Gramene" id="AUR62026035-RA">
    <property type="protein sequence ID" value="AUR62026035-RA:cds"/>
    <property type="gene ID" value="AUR62026035"/>
</dbReference>
<feature type="region of interest" description="Disordered" evidence="1">
    <location>
        <begin position="97"/>
        <end position="148"/>
    </location>
</feature>
<dbReference type="Proteomes" id="UP000596660">
    <property type="component" value="Unplaced"/>
</dbReference>
<proteinExistence type="predicted"/>
<name>A0A803MAB8_CHEQI</name>
<evidence type="ECO:0000256" key="1">
    <source>
        <dbReference type="SAM" id="MobiDB-lite"/>
    </source>
</evidence>
<protein>
    <recommendedName>
        <fullName evidence="2">HTH three-helical bundle domain-containing protein</fullName>
    </recommendedName>
</protein>
<keyword evidence="4" id="KW-1185">Reference proteome</keyword>
<feature type="domain" description="HTH three-helical bundle" evidence="2">
    <location>
        <begin position="168"/>
        <end position="209"/>
    </location>
</feature>
<evidence type="ECO:0000313" key="3">
    <source>
        <dbReference type="EnsemblPlants" id="AUR62026035-RA:cds"/>
    </source>
</evidence>
<dbReference type="PANTHER" id="PTHR34799">
    <property type="entry name" value="OS07G0656300 PROTEIN"/>
    <property type="match status" value="1"/>
</dbReference>
<dbReference type="EnsemblPlants" id="AUR62026035-RA">
    <property type="protein sequence ID" value="AUR62026035-RA:cds"/>
    <property type="gene ID" value="AUR62026035"/>
</dbReference>
<dbReference type="InterPro" id="IPR057523">
    <property type="entry name" value="HTH_74"/>
</dbReference>
<dbReference type="AlphaFoldDB" id="A0A803MAB8"/>
<dbReference type="PANTHER" id="PTHR34799:SF2">
    <property type="entry name" value="OS07G0656300 PROTEIN"/>
    <property type="match status" value="1"/>
</dbReference>
<reference evidence="3" key="1">
    <citation type="journal article" date="2017" name="Nature">
        <title>The genome of Chenopodium quinoa.</title>
        <authorList>
            <person name="Jarvis D.E."/>
            <person name="Ho Y.S."/>
            <person name="Lightfoot D.J."/>
            <person name="Schmoeckel S.M."/>
            <person name="Li B."/>
            <person name="Borm T.J.A."/>
            <person name="Ohyanagi H."/>
            <person name="Mineta K."/>
            <person name="Michell C.T."/>
            <person name="Saber N."/>
            <person name="Kharbatia N.M."/>
            <person name="Rupper R.R."/>
            <person name="Sharp A.R."/>
            <person name="Dally N."/>
            <person name="Boughton B.A."/>
            <person name="Woo Y.H."/>
            <person name="Gao G."/>
            <person name="Schijlen E.G.W.M."/>
            <person name="Guo X."/>
            <person name="Momin A.A."/>
            <person name="Negrao S."/>
            <person name="Al-Babili S."/>
            <person name="Gehring C."/>
            <person name="Roessner U."/>
            <person name="Jung C."/>
            <person name="Murphy K."/>
            <person name="Arold S.T."/>
            <person name="Gojobori T."/>
            <person name="van der Linden C.G."/>
            <person name="van Loo E.N."/>
            <person name="Jellen E.N."/>
            <person name="Maughan P.J."/>
            <person name="Tester M."/>
        </authorList>
    </citation>
    <scope>NUCLEOTIDE SEQUENCE [LARGE SCALE GENOMIC DNA]</scope>
    <source>
        <strain evidence="3">cv. PI 614886</strain>
    </source>
</reference>
<reference evidence="3" key="2">
    <citation type="submission" date="2021-03" db="UniProtKB">
        <authorList>
            <consortium name="EnsemblPlants"/>
        </authorList>
    </citation>
    <scope>IDENTIFICATION</scope>
</reference>
<evidence type="ECO:0000313" key="4">
    <source>
        <dbReference type="Proteomes" id="UP000596660"/>
    </source>
</evidence>
<evidence type="ECO:0000259" key="2">
    <source>
        <dbReference type="Pfam" id="PF25370"/>
    </source>
</evidence>